<proteinExistence type="predicted"/>
<evidence type="ECO:0000313" key="1">
    <source>
        <dbReference type="EMBL" id="KAG5383898.1"/>
    </source>
</evidence>
<gene>
    <name evidence="1" type="primary">A09g506320.1_BraROA</name>
    <name evidence="1" type="ORF">IGI04_035368</name>
</gene>
<organism evidence="1 2">
    <name type="scientific">Brassica rapa subsp. trilocularis</name>
    <dbReference type="NCBI Taxonomy" id="1813537"/>
    <lineage>
        <taxon>Eukaryota</taxon>
        <taxon>Viridiplantae</taxon>
        <taxon>Streptophyta</taxon>
        <taxon>Embryophyta</taxon>
        <taxon>Tracheophyta</taxon>
        <taxon>Spermatophyta</taxon>
        <taxon>Magnoliopsida</taxon>
        <taxon>eudicotyledons</taxon>
        <taxon>Gunneridae</taxon>
        <taxon>Pentapetalae</taxon>
        <taxon>rosids</taxon>
        <taxon>malvids</taxon>
        <taxon>Brassicales</taxon>
        <taxon>Brassicaceae</taxon>
        <taxon>Brassiceae</taxon>
        <taxon>Brassica</taxon>
    </lineage>
</organism>
<reference evidence="1 2" key="1">
    <citation type="submission" date="2021-03" db="EMBL/GenBank/DDBJ databases">
        <authorList>
            <person name="King G.J."/>
            <person name="Bancroft I."/>
            <person name="Baten A."/>
            <person name="Bloomfield J."/>
            <person name="Borpatragohain P."/>
            <person name="He Z."/>
            <person name="Irish N."/>
            <person name="Irwin J."/>
            <person name="Liu K."/>
            <person name="Mauleon R.P."/>
            <person name="Moore J."/>
            <person name="Morris R."/>
            <person name="Ostergaard L."/>
            <person name="Wang B."/>
            <person name="Wells R."/>
        </authorList>
    </citation>
    <scope>NUCLEOTIDE SEQUENCE [LARGE SCALE GENOMIC DNA]</scope>
    <source>
        <strain evidence="1">R-o-18</strain>
        <tissue evidence="1">Leaf</tissue>
    </source>
</reference>
<protein>
    <submittedName>
        <fullName evidence="1">Uncharacterized protein</fullName>
    </submittedName>
</protein>
<name>A0ABQ7LBE9_BRACM</name>
<dbReference type="Gene3D" id="3.20.20.80">
    <property type="entry name" value="Glycosidases"/>
    <property type="match status" value="1"/>
</dbReference>
<dbReference type="SUPFAM" id="SSF51445">
    <property type="entry name" value="(Trans)glycosidases"/>
    <property type="match status" value="1"/>
</dbReference>
<dbReference type="EMBL" id="JADBGQ010000008">
    <property type="protein sequence ID" value="KAG5383898.1"/>
    <property type="molecule type" value="Genomic_DNA"/>
</dbReference>
<dbReference type="Proteomes" id="UP000823674">
    <property type="component" value="Chromosome A09"/>
</dbReference>
<keyword evidence="2" id="KW-1185">Reference proteome</keyword>
<evidence type="ECO:0000313" key="2">
    <source>
        <dbReference type="Proteomes" id="UP000823674"/>
    </source>
</evidence>
<dbReference type="InterPro" id="IPR017853">
    <property type="entry name" value="GH"/>
</dbReference>
<accession>A0ABQ7LBE9</accession>
<sequence>MSQDIENDEEYFDADGNFVEYLIDKEVKFLGCCAEKHEDSGTVKPSDELSQEDIGFIKMRISKLFEPGTMDFASLFLLYCGLDRLICRDSDEKNTTGAEALQSDYVFDKTSGAVHFPTQHFACTRFCDKLMQEAIPEVKQATARFNDFFIGWFAENHEMMKTIVGLKITRFYRGGRKFYESVRHSDSISQRRKGSNVKGYFQWSVMDLYEISGGYNIWIIFVDFKDLYHNNEPKLCSGEDFTMDRMF</sequence>
<comment type="caution">
    <text evidence="1">The sequence shown here is derived from an EMBL/GenBank/DDBJ whole genome shotgun (WGS) entry which is preliminary data.</text>
</comment>